<accession>A0A9D1HGG0</accession>
<evidence type="ECO:0000313" key="1">
    <source>
        <dbReference type="EMBL" id="HIU02816.1"/>
    </source>
</evidence>
<dbReference type="Proteomes" id="UP000824164">
    <property type="component" value="Unassembled WGS sequence"/>
</dbReference>
<reference evidence="1" key="2">
    <citation type="journal article" date="2021" name="PeerJ">
        <title>Extensive microbial diversity within the chicken gut microbiome revealed by metagenomics and culture.</title>
        <authorList>
            <person name="Gilroy R."/>
            <person name="Ravi A."/>
            <person name="Getino M."/>
            <person name="Pursley I."/>
            <person name="Horton D.L."/>
            <person name="Alikhan N.F."/>
            <person name="Baker D."/>
            <person name="Gharbi K."/>
            <person name="Hall N."/>
            <person name="Watson M."/>
            <person name="Adriaenssens E.M."/>
            <person name="Foster-Nyarko E."/>
            <person name="Jarju S."/>
            <person name="Secka A."/>
            <person name="Antonio M."/>
            <person name="Oren A."/>
            <person name="Chaudhuri R.R."/>
            <person name="La Ragione R."/>
            <person name="Hildebrand F."/>
            <person name="Pallen M.J."/>
        </authorList>
    </citation>
    <scope>NUCLEOTIDE SEQUENCE</scope>
    <source>
        <strain evidence="1">CHK187-14744</strain>
    </source>
</reference>
<reference evidence="1" key="1">
    <citation type="submission" date="2020-10" db="EMBL/GenBank/DDBJ databases">
        <authorList>
            <person name="Gilroy R."/>
        </authorList>
    </citation>
    <scope>NUCLEOTIDE SEQUENCE</scope>
    <source>
        <strain evidence="1">CHK187-14744</strain>
    </source>
</reference>
<evidence type="ECO:0000313" key="2">
    <source>
        <dbReference type="Proteomes" id="UP000824164"/>
    </source>
</evidence>
<protein>
    <submittedName>
        <fullName evidence="1">Uncharacterized protein</fullName>
    </submittedName>
</protein>
<gene>
    <name evidence="1" type="ORF">IAB63_06140</name>
</gene>
<comment type="caution">
    <text evidence="1">The sequence shown here is derived from an EMBL/GenBank/DDBJ whole genome shotgun (WGS) entry which is preliminary data.</text>
</comment>
<dbReference type="AlphaFoldDB" id="A0A9D1HGG0"/>
<dbReference type="EMBL" id="DVLT01000040">
    <property type="protein sequence ID" value="HIU02816.1"/>
    <property type="molecule type" value="Genomic_DNA"/>
</dbReference>
<proteinExistence type="predicted"/>
<name>A0A9D1HGG0_9FIRM</name>
<sequence>MKCMVCETDMGSGRGRCPVCGFPVIYSVEAGKSKHAIEPMAEVYKKKILGSGIIGIKACRYKRTDDGLLWDGETDMELARLADIPVGQPLWVDQKFAGIAKTDMAEITLDLYLESGDNRQDISLTLGNPDVKGCWQLGLMGGPGFRIAVLLGNPEKYVRSGSFSFAKEAKKVWVSQ</sequence>
<organism evidence="1 2">
    <name type="scientific">Candidatus Onthocola gallistercoris</name>
    <dbReference type="NCBI Taxonomy" id="2840876"/>
    <lineage>
        <taxon>Bacteria</taxon>
        <taxon>Bacillati</taxon>
        <taxon>Bacillota</taxon>
        <taxon>Bacilli</taxon>
        <taxon>Candidatus Onthocola</taxon>
    </lineage>
</organism>